<evidence type="ECO:0000256" key="1">
    <source>
        <dbReference type="SAM" id="Coils"/>
    </source>
</evidence>
<proteinExistence type="predicted"/>
<keyword evidence="4" id="KW-1185">Reference proteome</keyword>
<accession>A0A395MVG8</accession>
<feature type="coiled-coil region" evidence="1">
    <location>
        <begin position="39"/>
        <end position="153"/>
    </location>
</feature>
<sequence length="221" mass="23819">EPAPAPESAEHTELKEKHHDLTIKLEATAENAGRLQLSVDTLTAERDEITQKLTTLQEEATALQAKADEVTTDRDDLKGKLTAAEEQIATLIAERDELNKKLETAEREAVILNALRTENNNLMKKLDEAKKAQKQATSKVNSLETQIAALVAQIHSGGGVAAVRSSSKGRKGPKDPKRAQELVIVRDPRDGGKGLSSIVRRKNLNSAAARSSSQSDGSADS</sequence>
<comment type="caution">
    <text evidence="3">The sequence shown here is derived from an EMBL/GenBank/DDBJ whole genome shotgun (WGS) entry which is preliminary data.</text>
</comment>
<protein>
    <submittedName>
        <fullName evidence="3">Uncharacterized protein</fullName>
    </submittedName>
</protein>
<organism evidence="3 4">
    <name type="scientific">Fusarium flagelliforme</name>
    <dbReference type="NCBI Taxonomy" id="2675880"/>
    <lineage>
        <taxon>Eukaryota</taxon>
        <taxon>Fungi</taxon>
        <taxon>Dikarya</taxon>
        <taxon>Ascomycota</taxon>
        <taxon>Pezizomycotina</taxon>
        <taxon>Sordariomycetes</taxon>
        <taxon>Hypocreomycetidae</taxon>
        <taxon>Hypocreales</taxon>
        <taxon>Nectriaceae</taxon>
        <taxon>Fusarium</taxon>
        <taxon>Fusarium incarnatum-equiseti species complex</taxon>
    </lineage>
</organism>
<keyword evidence="1" id="KW-0175">Coiled coil</keyword>
<feature type="non-terminal residue" evidence="3">
    <location>
        <position position="1"/>
    </location>
</feature>
<dbReference type="Proteomes" id="UP000265631">
    <property type="component" value="Unassembled WGS sequence"/>
</dbReference>
<feature type="compositionally biased region" description="Low complexity" evidence="2">
    <location>
        <begin position="206"/>
        <end position="221"/>
    </location>
</feature>
<evidence type="ECO:0000313" key="4">
    <source>
        <dbReference type="Proteomes" id="UP000265631"/>
    </source>
</evidence>
<reference evidence="3 4" key="1">
    <citation type="journal article" date="2018" name="PLoS Pathog.">
        <title>Evolution of structural diversity of trichothecenes, a family of toxins produced by plant pathogenic and entomopathogenic fungi.</title>
        <authorList>
            <person name="Proctor R.H."/>
            <person name="McCormick S.P."/>
            <person name="Kim H.S."/>
            <person name="Cardoza R.E."/>
            <person name="Stanley A.M."/>
            <person name="Lindo L."/>
            <person name="Kelly A."/>
            <person name="Brown D.W."/>
            <person name="Lee T."/>
            <person name="Vaughan M.M."/>
            <person name="Alexander N.J."/>
            <person name="Busman M."/>
            <person name="Gutierrez S."/>
        </authorList>
    </citation>
    <scope>NUCLEOTIDE SEQUENCE [LARGE SCALE GENOMIC DNA]</scope>
    <source>
        <strain evidence="3 4">NRRL 13405</strain>
    </source>
</reference>
<dbReference type="EMBL" id="PXXK01000092">
    <property type="protein sequence ID" value="RFN51730.1"/>
    <property type="molecule type" value="Genomic_DNA"/>
</dbReference>
<evidence type="ECO:0000256" key="2">
    <source>
        <dbReference type="SAM" id="MobiDB-lite"/>
    </source>
</evidence>
<name>A0A395MVG8_9HYPO</name>
<feature type="region of interest" description="Disordered" evidence="2">
    <location>
        <begin position="159"/>
        <end position="221"/>
    </location>
</feature>
<dbReference type="Gene3D" id="1.10.287.1490">
    <property type="match status" value="1"/>
</dbReference>
<gene>
    <name evidence="3" type="ORF">FIE12Z_3933</name>
</gene>
<evidence type="ECO:0000313" key="3">
    <source>
        <dbReference type="EMBL" id="RFN51730.1"/>
    </source>
</evidence>
<dbReference type="AlphaFoldDB" id="A0A395MVG8"/>
<dbReference type="STRING" id="2594813.A0A395MVG8"/>
<feature type="compositionally biased region" description="Basic and acidic residues" evidence="2">
    <location>
        <begin position="172"/>
        <end position="192"/>
    </location>
</feature>